<dbReference type="PROSITE" id="PS50805">
    <property type="entry name" value="KRAB"/>
    <property type="match status" value="1"/>
</dbReference>
<dbReference type="Pfam" id="PF00096">
    <property type="entry name" value="zf-C2H2"/>
    <property type="match status" value="9"/>
</dbReference>
<dbReference type="InterPro" id="IPR036236">
    <property type="entry name" value="Znf_C2H2_sf"/>
</dbReference>
<dbReference type="FunFam" id="3.30.160.60:FF:000914">
    <property type="entry name" value="Zinc finger protein 16"/>
    <property type="match status" value="1"/>
</dbReference>
<evidence type="ECO:0000256" key="9">
    <source>
        <dbReference type="ARBA" id="ARBA00023163"/>
    </source>
</evidence>
<evidence type="ECO:0000256" key="8">
    <source>
        <dbReference type="ARBA" id="ARBA00023125"/>
    </source>
</evidence>
<dbReference type="GO" id="GO:0005654">
    <property type="term" value="C:nucleoplasm"/>
    <property type="evidence" value="ECO:0007669"/>
    <property type="project" value="UniProtKB-ARBA"/>
</dbReference>
<dbReference type="Proteomes" id="UP000248482">
    <property type="component" value="Unplaced"/>
</dbReference>
<dbReference type="SUPFAM" id="SSF57667">
    <property type="entry name" value="beta-beta-alpha zinc fingers"/>
    <property type="match status" value="7"/>
</dbReference>
<feature type="domain" description="C2H2-type" evidence="12">
    <location>
        <begin position="435"/>
        <end position="462"/>
    </location>
</feature>
<evidence type="ECO:0000256" key="6">
    <source>
        <dbReference type="ARBA" id="ARBA00022833"/>
    </source>
</evidence>
<organism evidence="14 15">
    <name type="scientific">Enhydra lutris kenyoni</name>
    <name type="common">northern sea otter</name>
    <dbReference type="NCBI Taxonomy" id="391180"/>
    <lineage>
        <taxon>Eukaryota</taxon>
        <taxon>Metazoa</taxon>
        <taxon>Chordata</taxon>
        <taxon>Craniata</taxon>
        <taxon>Vertebrata</taxon>
        <taxon>Euteleostomi</taxon>
        <taxon>Mammalia</taxon>
        <taxon>Eutheria</taxon>
        <taxon>Laurasiatheria</taxon>
        <taxon>Carnivora</taxon>
        <taxon>Caniformia</taxon>
        <taxon>Musteloidea</taxon>
        <taxon>Mustelidae</taxon>
        <taxon>Lutrinae</taxon>
        <taxon>Enhydra</taxon>
    </lineage>
</organism>
<evidence type="ECO:0000256" key="1">
    <source>
        <dbReference type="ARBA" id="ARBA00004123"/>
    </source>
</evidence>
<evidence type="ECO:0000256" key="10">
    <source>
        <dbReference type="ARBA" id="ARBA00023242"/>
    </source>
</evidence>
<evidence type="ECO:0000256" key="2">
    <source>
        <dbReference type="ARBA" id="ARBA00006991"/>
    </source>
</evidence>
<sequence>MVMVDQNHELRNRVLASRESALFQKGYLEEENMAALPHSAKSQVLQGLSFKDVAVNFTEEEWRELDPAQRDLYRDVMLENYRNLVSLGFPFSKPDIISQLEKAENRWMQEREVPRSSCIYLETRRSNPKEVFSGKESYQGINMEKSTGADVPSSLKEAWGYAETKEDAQDRLGKEATVLFTKRTSMANSNPKCIESGRHVSLKSDFVIQSRHPEEERPYTSDAQGKSFKQNSKLIRHQKKSINEKALQGNVCSKILSDHSVYVQHCTVHKGEKNMEHNQNGKTFGHGIHRTEHQKNNTAEKTYEDRKVYTWNSHLAKHHQNVHGGQVHERALIQNAPFIPHQRSEHGEKPYECSECGKTFGNYSALTVHQRIHTGEKPYACKECGKAFNHNVSLIQHQRIHTGEKPHECSECGKAFSQITHFIQHQRIHTGEKPYECNECGKAFSHNSSRVEHQFIHTGEKPYECSECGKAFSHNSSLIVHQFIHTGEKPYECSECGKVFSQSSHLYQHQRTHTGEKPYTCKDCGKAFSDRSALIRHQRTHTGEKPYKCRECGKAFSQSSTLIKHTKTHTGEKPYACKDCGKAFSQSSSLTQHQKIHTGEKPFDCHECGKAFSRSAHLTQHQRIHTGEKPCGCNECGRAFRCSSALIRHQKLHSGESLLMSGHSDPSLC</sequence>
<dbReference type="FunFam" id="3.30.160.60:FF:001543">
    <property type="entry name" value="Zinc finger protein 334"/>
    <property type="match status" value="1"/>
</dbReference>
<gene>
    <name evidence="15" type="primary">LOC111158761</name>
</gene>
<keyword evidence="4" id="KW-0677">Repeat</keyword>
<dbReference type="PROSITE" id="PS50157">
    <property type="entry name" value="ZINC_FINGER_C2H2_2"/>
    <property type="match status" value="11"/>
</dbReference>
<dbReference type="SMART" id="SM00349">
    <property type="entry name" value="KRAB"/>
    <property type="match status" value="1"/>
</dbReference>
<dbReference type="OrthoDB" id="8117402at2759"/>
<keyword evidence="9" id="KW-0804">Transcription</keyword>
<dbReference type="InterPro" id="IPR001909">
    <property type="entry name" value="KRAB"/>
</dbReference>
<feature type="domain" description="C2H2-type" evidence="12">
    <location>
        <begin position="519"/>
        <end position="546"/>
    </location>
</feature>
<feature type="domain" description="C2H2-type" evidence="12">
    <location>
        <begin position="407"/>
        <end position="434"/>
    </location>
</feature>
<keyword evidence="6" id="KW-0862">Zinc</keyword>
<dbReference type="Pfam" id="PF01352">
    <property type="entry name" value="KRAB"/>
    <property type="match status" value="1"/>
</dbReference>
<keyword evidence="14" id="KW-1185">Reference proteome</keyword>
<dbReference type="AlphaFoldDB" id="A0A2Y9KRS6"/>
<feature type="domain" description="C2H2-type" evidence="12">
    <location>
        <begin position="379"/>
        <end position="406"/>
    </location>
</feature>
<evidence type="ECO:0000259" key="12">
    <source>
        <dbReference type="PROSITE" id="PS50157"/>
    </source>
</evidence>
<dbReference type="Gene3D" id="3.30.160.60">
    <property type="entry name" value="Classic Zinc Finger"/>
    <property type="match status" value="12"/>
</dbReference>
<dbReference type="SMART" id="SM00355">
    <property type="entry name" value="ZnF_C2H2"/>
    <property type="match status" value="12"/>
</dbReference>
<dbReference type="GeneID" id="111158761"/>
<keyword evidence="3" id="KW-0479">Metal-binding</keyword>
<dbReference type="FunFam" id="3.30.160.60:FF:000737">
    <property type="entry name" value="Zinc finger protein 565"/>
    <property type="match status" value="1"/>
</dbReference>
<dbReference type="PANTHER" id="PTHR24384">
    <property type="entry name" value="FINGER PUTATIVE TRANSCRIPTION FACTOR FAMILY-RELATED"/>
    <property type="match status" value="1"/>
</dbReference>
<evidence type="ECO:0000256" key="5">
    <source>
        <dbReference type="ARBA" id="ARBA00022771"/>
    </source>
</evidence>
<evidence type="ECO:0000256" key="3">
    <source>
        <dbReference type="ARBA" id="ARBA00022723"/>
    </source>
</evidence>
<feature type="domain" description="C2H2-type" evidence="12">
    <location>
        <begin position="631"/>
        <end position="658"/>
    </location>
</feature>
<reference evidence="15" key="1">
    <citation type="submission" date="2025-08" db="UniProtKB">
        <authorList>
            <consortium name="RefSeq"/>
        </authorList>
    </citation>
    <scope>IDENTIFICATION</scope>
    <source>
        <tissue evidence="15">Blood</tissue>
    </source>
</reference>
<dbReference type="GO" id="GO:0000981">
    <property type="term" value="F:DNA-binding transcription factor activity, RNA polymerase II-specific"/>
    <property type="evidence" value="ECO:0007669"/>
    <property type="project" value="TreeGrafter"/>
</dbReference>
<dbReference type="RefSeq" id="XP_022376722.1">
    <property type="nucleotide sequence ID" value="XM_022521014.1"/>
</dbReference>
<dbReference type="InterPro" id="IPR013087">
    <property type="entry name" value="Znf_C2H2_type"/>
</dbReference>
<evidence type="ECO:0000313" key="15">
    <source>
        <dbReference type="RefSeq" id="XP_022376722.1"/>
    </source>
</evidence>
<dbReference type="FunFam" id="3.30.160.60:FF:000016">
    <property type="entry name" value="zinc finger protein 37 homolog"/>
    <property type="match status" value="2"/>
</dbReference>
<keyword evidence="8" id="KW-0238">DNA-binding</keyword>
<feature type="domain" description="C2H2-type" evidence="12">
    <location>
        <begin position="491"/>
        <end position="518"/>
    </location>
</feature>
<feature type="domain" description="C2H2-type" evidence="12">
    <location>
        <begin position="547"/>
        <end position="574"/>
    </location>
</feature>
<keyword evidence="7" id="KW-0805">Transcription regulation</keyword>
<dbReference type="InterPro" id="IPR036051">
    <property type="entry name" value="KRAB_dom_sf"/>
</dbReference>
<proteinExistence type="inferred from homology"/>
<evidence type="ECO:0000256" key="7">
    <source>
        <dbReference type="ARBA" id="ARBA00023015"/>
    </source>
</evidence>
<dbReference type="Pfam" id="PF13465">
    <property type="entry name" value="zf-H2C2_2"/>
    <property type="match status" value="1"/>
</dbReference>
<feature type="domain" description="C2H2-type" evidence="12">
    <location>
        <begin position="351"/>
        <end position="378"/>
    </location>
</feature>
<feature type="domain" description="KRAB" evidence="13">
    <location>
        <begin position="48"/>
        <end position="119"/>
    </location>
</feature>
<keyword evidence="10" id="KW-0539">Nucleus</keyword>
<dbReference type="Gene3D" id="6.10.140.140">
    <property type="match status" value="1"/>
</dbReference>
<feature type="domain" description="C2H2-type" evidence="12">
    <location>
        <begin position="575"/>
        <end position="602"/>
    </location>
</feature>
<feature type="domain" description="C2H2-type" evidence="12">
    <location>
        <begin position="463"/>
        <end position="490"/>
    </location>
</feature>
<protein>
    <submittedName>
        <fullName evidence="15">Zinc finger protein 184-like</fullName>
    </submittedName>
</protein>
<dbReference type="GO" id="GO:0008270">
    <property type="term" value="F:zinc ion binding"/>
    <property type="evidence" value="ECO:0007669"/>
    <property type="project" value="UniProtKB-KW"/>
</dbReference>
<dbReference type="PANTHER" id="PTHR24384:SF242">
    <property type="entry name" value="ZINC FINGER PROTEIN 628"/>
    <property type="match status" value="1"/>
</dbReference>
<dbReference type="SUPFAM" id="SSF109640">
    <property type="entry name" value="KRAB domain (Kruppel-associated box)"/>
    <property type="match status" value="1"/>
</dbReference>
<accession>A0A2Y9KRS6</accession>
<comment type="subcellular location">
    <subcellularLocation>
        <location evidence="1">Nucleus</location>
    </subcellularLocation>
</comment>
<dbReference type="FunFam" id="3.30.160.60:FF:002090">
    <property type="entry name" value="Zinc finger protein 473"/>
    <property type="match status" value="2"/>
</dbReference>
<dbReference type="KEGG" id="elk:111158761"/>
<keyword evidence="5 11" id="KW-0863">Zinc-finger</keyword>
<dbReference type="InterPro" id="IPR050752">
    <property type="entry name" value="C2H2-ZF_domain"/>
</dbReference>
<dbReference type="PROSITE" id="PS00028">
    <property type="entry name" value="ZINC_FINGER_C2H2_1"/>
    <property type="match status" value="11"/>
</dbReference>
<evidence type="ECO:0000256" key="4">
    <source>
        <dbReference type="ARBA" id="ARBA00022737"/>
    </source>
</evidence>
<dbReference type="CDD" id="cd07765">
    <property type="entry name" value="KRAB_A-box"/>
    <property type="match status" value="1"/>
</dbReference>
<dbReference type="FunFam" id="3.30.160.60:FF:002343">
    <property type="entry name" value="Zinc finger protein 33A"/>
    <property type="match status" value="1"/>
</dbReference>
<evidence type="ECO:0000259" key="13">
    <source>
        <dbReference type="PROSITE" id="PS50805"/>
    </source>
</evidence>
<dbReference type="FunFam" id="3.30.160.60:FF:000953">
    <property type="entry name" value="Zinc finger protein 691"/>
    <property type="match status" value="2"/>
</dbReference>
<dbReference type="FunFam" id="3.30.160.60:FF:001158">
    <property type="entry name" value="zinc finger protein 22"/>
    <property type="match status" value="1"/>
</dbReference>
<evidence type="ECO:0000256" key="11">
    <source>
        <dbReference type="PROSITE-ProRule" id="PRU00042"/>
    </source>
</evidence>
<comment type="similarity">
    <text evidence="2">Belongs to the krueppel C2H2-type zinc-finger protein family.</text>
</comment>
<feature type="domain" description="C2H2-type" evidence="12">
    <location>
        <begin position="603"/>
        <end position="630"/>
    </location>
</feature>
<evidence type="ECO:0000313" key="14">
    <source>
        <dbReference type="Proteomes" id="UP000248482"/>
    </source>
</evidence>
<dbReference type="GO" id="GO:0000978">
    <property type="term" value="F:RNA polymerase II cis-regulatory region sequence-specific DNA binding"/>
    <property type="evidence" value="ECO:0007669"/>
    <property type="project" value="TreeGrafter"/>
</dbReference>
<name>A0A2Y9KRS6_ENHLU</name>